<dbReference type="InterPro" id="IPR013740">
    <property type="entry name" value="Redoxin"/>
</dbReference>
<reference evidence="2 3" key="1">
    <citation type="submission" date="2019-08" db="EMBL/GenBank/DDBJ databases">
        <title>Whole genome sequencing of chitin degrading bacteria Chitinophaga pinensis YS16.</title>
        <authorList>
            <person name="Singh R.P."/>
            <person name="Manchanda G."/>
            <person name="Maurya I.K."/>
            <person name="Joshi N.K."/>
            <person name="Srivastava A.K."/>
        </authorList>
    </citation>
    <scope>NUCLEOTIDE SEQUENCE [LARGE SCALE GENOMIC DNA]</scope>
    <source>
        <strain evidence="2 3">YS-16</strain>
    </source>
</reference>
<protein>
    <submittedName>
        <fullName evidence="2">TlpA family protein disulfide reductase</fullName>
    </submittedName>
</protein>
<evidence type="ECO:0000313" key="2">
    <source>
        <dbReference type="EMBL" id="TWW00044.1"/>
    </source>
</evidence>
<dbReference type="PANTHER" id="PTHR42852:SF13">
    <property type="entry name" value="PROTEIN DIPZ"/>
    <property type="match status" value="1"/>
</dbReference>
<sequence length="437" mass="49093">MLVLLYSTNIVGYLMNTTIDVNFNMKKIWLLLCLPAFIFGTQLEKWDLEPGVWQASLHRKDGADIVFNFEVKDSARKKLIYVLNANDRLVVDDVKIQGDSVFIKMPFFDSEFRASFTKEGQLQGNWIRHLADKDVSIPFTAAHNVKQRFEQHTPAKGNVTGRWSTWFTSPGKSDSSFAVGEFRQQGNIVHGTFLTSTGDYRFLEGIVDGDTLKLSTFDGSHAYYFTAQVKDNTLENGVFYAGIGDGKEEWTAVKDDKAALPDETSLAGAKPGSGRPTFSFPDINGKKVSFSDKRFENKVVVITIMGSWCPNCMDETGFLSEWYKENKARGVEVIGLAYERTTDFAKSQKALQGFLKRFDVNYPVLITGVTVSDPERTEKTIPQITKIKGFPTTIFIDKKGNVREVHTGFSGPGTGEHYETFKKDFNSLVNVLLEEKS</sequence>
<gene>
    <name evidence="2" type="ORF">FEF09_13700</name>
</gene>
<dbReference type="InterPro" id="IPR036249">
    <property type="entry name" value="Thioredoxin-like_sf"/>
</dbReference>
<proteinExistence type="predicted"/>
<dbReference type="Proteomes" id="UP000318815">
    <property type="component" value="Unassembled WGS sequence"/>
</dbReference>
<evidence type="ECO:0000259" key="1">
    <source>
        <dbReference type="PROSITE" id="PS51352"/>
    </source>
</evidence>
<dbReference type="InterPro" id="IPR013766">
    <property type="entry name" value="Thioredoxin_domain"/>
</dbReference>
<dbReference type="EMBL" id="VOHS01000011">
    <property type="protein sequence ID" value="TWW00044.1"/>
    <property type="molecule type" value="Genomic_DNA"/>
</dbReference>
<feature type="domain" description="Thioredoxin" evidence="1">
    <location>
        <begin position="269"/>
        <end position="430"/>
    </location>
</feature>
<accession>A0A5C6LTN6</accession>
<dbReference type="CDD" id="cd02966">
    <property type="entry name" value="TlpA_like_family"/>
    <property type="match status" value="1"/>
</dbReference>
<dbReference type="PANTHER" id="PTHR42852">
    <property type="entry name" value="THIOL:DISULFIDE INTERCHANGE PROTEIN DSBE"/>
    <property type="match status" value="1"/>
</dbReference>
<name>A0A5C6LTN6_9BACT</name>
<dbReference type="InterPro" id="IPR050553">
    <property type="entry name" value="Thioredoxin_ResA/DsbE_sf"/>
</dbReference>
<dbReference type="AlphaFoldDB" id="A0A5C6LTN6"/>
<dbReference type="PROSITE" id="PS51352">
    <property type="entry name" value="THIOREDOXIN_2"/>
    <property type="match status" value="1"/>
</dbReference>
<dbReference type="OrthoDB" id="616241at2"/>
<keyword evidence="3" id="KW-1185">Reference proteome</keyword>
<dbReference type="SUPFAM" id="SSF52833">
    <property type="entry name" value="Thioredoxin-like"/>
    <property type="match status" value="1"/>
</dbReference>
<dbReference type="GO" id="GO:0016491">
    <property type="term" value="F:oxidoreductase activity"/>
    <property type="evidence" value="ECO:0007669"/>
    <property type="project" value="InterPro"/>
</dbReference>
<evidence type="ECO:0000313" key="3">
    <source>
        <dbReference type="Proteomes" id="UP000318815"/>
    </source>
</evidence>
<comment type="caution">
    <text evidence="2">The sequence shown here is derived from an EMBL/GenBank/DDBJ whole genome shotgun (WGS) entry which is preliminary data.</text>
</comment>
<organism evidence="2 3">
    <name type="scientific">Chitinophaga pinensis</name>
    <dbReference type="NCBI Taxonomy" id="79329"/>
    <lineage>
        <taxon>Bacteria</taxon>
        <taxon>Pseudomonadati</taxon>
        <taxon>Bacteroidota</taxon>
        <taxon>Chitinophagia</taxon>
        <taxon>Chitinophagales</taxon>
        <taxon>Chitinophagaceae</taxon>
        <taxon>Chitinophaga</taxon>
    </lineage>
</organism>
<dbReference type="Gene3D" id="3.40.30.10">
    <property type="entry name" value="Glutaredoxin"/>
    <property type="match status" value="1"/>
</dbReference>
<dbReference type="Pfam" id="PF08534">
    <property type="entry name" value="Redoxin"/>
    <property type="match status" value="1"/>
</dbReference>